<dbReference type="STRING" id="1123265.GCA_000686625_03718"/>
<dbReference type="PANTHER" id="PTHR30273:SF2">
    <property type="entry name" value="PROTEIN FECR"/>
    <property type="match status" value="1"/>
</dbReference>
<dbReference type="Proteomes" id="UP000308196">
    <property type="component" value="Chromosome"/>
</dbReference>
<keyword evidence="1" id="KW-1133">Transmembrane helix</keyword>
<dbReference type="RefSeq" id="WP_028070430.1">
    <property type="nucleotide sequence ID" value="NZ_LR590484.1"/>
</dbReference>
<dbReference type="Pfam" id="PF04773">
    <property type="entry name" value="FecR"/>
    <property type="match status" value="1"/>
</dbReference>
<dbReference type="InterPro" id="IPR032508">
    <property type="entry name" value="FecR_C"/>
</dbReference>
<protein>
    <submittedName>
        <fullName evidence="4">Fec operon regulator FecR</fullName>
    </submittedName>
</protein>
<proteinExistence type="predicted"/>
<dbReference type="GO" id="GO:0016989">
    <property type="term" value="F:sigma factor antagonist activity"/>
    <property type="evidence" value="ECO:0007669"/>
    <property type="project" value="TreeGrafter"/>
</dbReference>
<evidence type="ECO:0000259" key="3">
    <source>
        <dbReference type="Pfam" id="PF16344"/>
    </source>
</evidence>
<evidence type="ECO:0000313" key="5">
    <source>
        <dbReference type="Proteomes" id="UP000308196"/>
    </source>
</evidence>
<keyword evidence="1" id="KW-0812">Transmembrane</keyword>
<sequence>MDNNKAEKLLERYNKGKCTIEEKKLVEDWYLHMLNKNEHITASSELYKVKAKLDSRLFYQRKSRVFYRYAAAILAFATFTGILYYSSDLPQKAPNQKIDNKEIAAGGNKAILILADGKQFDLSSSKIGTITQLSGIKVDCDTVGQITFNVQDRSLKSFSEKMNSIVTPKGGQYKIILEDGTNIWLNAQSMLKFPERFAKDNRSVELVGEAYFEVAKNRNKPFIVRTKEQNVKVLGTHFNISSYADERIARTTLVEGSVSVSDNISHRSVVLKPGEQILISGNSIAVKKVDTQVDVAWKEGDFIFKNENIESIMRKVSRWYQVDVDFISKKEDITFSGMISKSNNLSAILTMLESTGQIKFKLAGRRISIMM</sequence>
<dbReference type="Gene3D" id="2.60.120.1440">
    <property type="match status" value="1"/>
</dbReference>
<evidence type="ECO:0000256" key="1">
    <source>
        <dbReference type="SAM" id="Phobius"/>
    </source>
</evidence>
<dbReference type="GeneID" id="78464945"/>
<gene>
    <name evidence="4" type="ORF">NCTC11429_04350</name>
</gene>
<dbReference type="Pfam" id="PF16344">
    <property type="entry name" value="FecR_C"/>
    <property type="match status" value="1"/>
</dbReference>
<dbReference type="PANTHER" id="PTHR30273">
    <property type="entry name" value="PERIPLASMIC SIGNAL SENSOR AND SIGMA FACTOR ACTIVATOR FECR-RELATED"/>
    <property type="match status" value="1"/>
</dbReference>
<feature type="domain" description="Protein FecR C-terminal" evidence="3">
    <location>
        <begin position="301"/>
        <end position="369"/>
    </location>
</feature>
<dbReference type="AlphaFoldDB" id="A0A4U9VXL6"/>
<keyword evidence="1" id="KW-0472">Membrane</keyword>
<reference evidence="4 5" key="1">
    <citation type="submission" date="2019-05" db="EMBL/GenBank/DDBJ databases">
        <authorList>
            <consortium name="Pathogen Informatics"/>
        </authorList>
    </citation>
    <scope>NUCLEOTIDE SEQUENCE [LARGE SCALE GENOMIC DNA]</scope>
    <source>
        <strain evidence="4 5">NCTC11429</strain>
    </source>
</reference>
<organism evidence="4 5">
    <name type="scientific">Sphingobacterium thalpophilum</name>
    <dbReference type="NCBI Taxonomy" id="259"/>
    <lineage>
        <taxon>Bacteria</taxon>
        <taxon>Pseudomonadati</taxon>
        <taxon>Bacteroidota</taxon>
        <taxon>Sphingobacteriia</taxon>
        <taxon>Sphingobacteriales</taxon>
        <taxon>Sphingobacteriaceae</taxon>
        <taxon>Sphingobacterium</taxon>
    </lineage>
</organism>
<feature type="transmembrane region" description="Helical" evidence="1">
    <location>
        <begin position="66"/>
        <end position="85"/>
    </location>
</feature>
<feature type="domain" description="FecR protein" evidence="2">
    <location>
        <begin position="165"/>
        <end position="258"/>
    </location>
</feature>
<dbReference type="InterPro" id="IPR012373">
    <property type="entry name" value="Ferrdict_sens_TM"/>
</dbReference>
<dbReference type="FunFam" id="2.60.120.1440:FF:000001">
    <property type="entry name" value="Putative anti-sigma factor"/>
    <property type="match status" value="1"/>
</dbReference>
<name>A0A4U9VXL6_9SPHI</name>
<dbReference type="PIRSF" id="PIRSF018266">
    <property type="entry name" value="FecR"/>
    <property type="match status" value="1"/>
</dbReference>
<dbReference type="EMBL" id="LR590484">
    <property type="protein sequence ID" value="VTR51463.1"/>
    <property type="molecule type" value="Genomic_DNA"/>
</dbReference>
<dbReference type="InterPro" id="IPR006860">
    <property type="entry name" value="FecR"/>
</dbReference>
<evidence type="ECO:0000259" key="2">
    <source>
        <dbReference type="Pfam" id="PF04773"/>
    </source>
</evidence>
<dbReference type="Gene3D" id="3.55.50.30">
    <property type="match status" value="1"/>
</dbReference>
<dbReference type="KEGG" id="stha:NCTC11429_04350"/>
<evidence type="ECO:0000313" key="4">
    <source>
        <dbReference type="EMBL" id="VTR51463.1"/>
    </source>
</evidence>
<accession>A0A4U9VXL6</accession>